<dbReference type="GO" id="GO:0001732">
    <property type="term" value="P:formation of cytoplasmic translation initiation complex"/>
    <property type="evidence" value="ECO:0007669"/>
    <property type="project" value="UniProtKB-UniRule"/>
</dbReference>
<dbReference type="GO" id="GO:0016282">
    <property type="term" value="C:eukaryotic 43S preinitiation complex"/>
    <property type="evidence" value="ECO:0007669"/>
    <property type="project" value="UniProtKB-UniRule"/>
</dbReference>
<keyword evidence="2 5" id="KW-0396">Initiation factor</keyword>
<dbReference type="InterPro" id="IPR024675">
    <property type="entry name" value="eIF3g_N"/>
</dbReference>
<dbReference type="SMART" id="SM00360">
    <property type="entry name" value="RRM"/>
    <property type="match status" value="1"/>
</dbReference>
<keyword evidence="4 5" id="KW-0648">Protein biosynthesis</keyword>
<evidence type="ECO:0000256" key="5">
    <source>
        <dbReference type="HAMAP-Rule" id="MF_03006"/>
    </source>
</evidence>
<evidence type="ECO:0000256" key="6">
    <source>
        <dbReference type="PROSITE-ProRule" id="PRU00176"/>
    </source>
</evidence>
<evidence type="ECO:0000256" key="4">
    <source>
        <dbReference type="ARBA" id="ARBA00022917"/>
    </source>
</evidence>
<dbReference type="CDD" id="cd12408">
    <property type="entry name" value="RRM_eIF3G_like"/>
    <property type="match status" value="1"/>
</dbReference>
<feature type="domain" description="RRM" evidence="8">
    <location>
        <begin position="205"/>
        <end position="283"/>
    </location>
</feature>
<dbReference type="STRING" id="77586.A0A0D9VLZ3"/>
<dbReference type="InterPro" id="IPR000504">
    <property type="entry name" value="RRM_dom"/>
</dbReference>
<dbReference type="GO" id="GO:0005852">
    <property type="term" value="C:eukaryotic translation initiation factor 3 complex"/>
    <property type="evidence" value="ECO:0007669"/>
    <property type="project" value="UniProtKB-UniRule"/>
</dbReference>
<accession>A0A0D9VLZ3</accession>
<dbReference type="AlphaFoldDB" id="A0A0D9VLZ3"/>
<dbReference type="HOGENOM" id="CLU_034595_0_0_1"/>
<evidence type="ECO:0000256" key="1">
    <source>
        <dbReference type="ARBA" id="ARBA00022490"/>
    </source>
</evidence>
<dbReference type="Proteomes" id="UP000032180">
    <property type="component" value="Chromosome 2"/>
</dbReference>
<reference evidence="9 10" key="1">
    <citation type="submission" date="2012-08" db="EMBL/GenBank/DDBJ databases">
        <title>Oryza genome evolution.</title>
        <authorList>
            <person name="Wing R.A."/>
        </authorList>
    </citation>
    <scope>NUCLEOTIDE SEQUENCE</scope>
</reference>
<comment type="subcellular location">
    <subcellularLocation>
        <location evidence="5">Cytoplasm</location>
    </subcellularLocation>
</comment>
<evidence type="ECO:0000256" key="7">
    <source>
        <dbReference type="SAM" id="MobiDB-lite"/>
    </source>
</evidence>
<evidence type="ECO:0000313" key="10">
    <source>
        <dbReference type="Proteomes" id="UP000032180"/>
    </source>
</evidence>
<organism evidence="9 10">
    <name type="scientific">Leersia perrieri</name>
    <dbReference type="NCBI Taxonomy" id="77586"/>
    <lineage>
        <taxon>Eukaryota</taxon>
        <taxon>Viridiplantae</taxon>
        <taxon>Streptophyta</taxon>
        <taxon>Embryophyta</taxon>
        <taxon>Tracheophyta</taxon>
        <taxon>Spermatophyta</taxon>
        <taxon>Magnoliopsida</taxon>
        <taxon>Liliopsida</taxon>
        <taxon>Poales</taxon>
        <taxon>Poaceae</taxon>
        <taxon>BOP clade</taxon>
        <taxon>Oryzoideae</taxon>
        <taxon>Oryzeae</taxon>
        <taxon>Oryzinae</taxon>
        <taxon>Leersia</taxon>
    </lineage>
</organism>
<dbReference type="InterPro" id="IPR012677">
    <property type="entry name" value="Nucleotide-bd_a/b_plait_sf"/>
</dbReference>
<name>A0A0D9VLZ3_9ORYZ</name>
<comment type="subunit">
    <text evidence="5">Component of the eukaryotic translation initiation factor 3 (eIF-3) complex.</text>
</comment>
<reference evidence="9" key="3">
    <citation type="submission" date="2015-04" db="UniProtKB">
        <authorList>
            <consortium name="EnsemblPlants"/>
        </authorList>
    </citation>
    <scope>IDENTIFICATION</scope>
</reference>
<dbReference type="GO" id="GO:0003743">
    <property type="term" value="F:translation initiation factor activity"/>
    <property type="evidence" value="ECO:0007669"/>
    <property type="project" value="UniProtKB-UniRule"/>
</dbReference>
<keyword evidence="10" id="KW-1185">Reference proteome</keyword>
<dbReference type="InterPro" id="IPR017334">
    <property type="entry name" value="eIF3_g"/>
</dbReference>
<protein>
    <recommendedName>
        <fullName evidence="5">Eukaryotic translation initiation factor 3 subunit G</fullName>
        <shortName evidence="5">eIF3g</shortName>
    </recommendedName>
    <alternativeName>
        <fullName evidence="5">Eukaryotic translation initiation factor 3 RNA-binding subunit</fullName>
        <shortName evidence="5">eIF-3 RNA-binding subunit</shortName>
    </alternativeName>
    <alternativeName>
        <fullName evidence="5">Eukaryotic translation initiation factor 3 subunit 4</fullName>
    </alternativeName>
</protein>
<dbReference type="GO" id="GO:0003723">
    <property type="term" value="F:RNA binding"/>
    <property type="evidence" value="ECO:0007669"/>
    <property type="project" value="UniProtKB-UniRule"/>
</dbReference>
<keyword evidence="1 5" id="KW-0963">Cytoplasm</keyword>
<dbReference type="GO" id="GO:0033290">
    <property type="term" value="C:eukaryotic 48S preinitiation complex"/>
    <property type="evidence" value="ECO:0007669"/>
    <property type="project" value="UniProtKB-UniRule"/>
</dbReference>
<proteinExistence type="inferred from homology"/>
<keyword evidence="3 6" id="KW-0694">RNA-binding</keyword>
<evidence type="ECO:0000256" key="3">
    <source>
        <dbReference type="ARBA" id="ARBA00022884"/>
    </source>
</evidence>
<feature type="compositionally biased region" description="Polar residues" evidence="7">
    <location>
        <begin position="167"/>
        <end position="184"/>
    </location>
</feature>
<dbReference type="EnsemblPlants" id="LPERR02G29030.1">
    <property type="protein sequence ID" value="LPERR02G29030.1"/>
    <property type="gene ID" value="LPERR02G29030"/>
</dbReference>
<evidence type="ECO:0000256" key="2">
    <source>
        <dbReference type="ARBA" id="ARBA00022540"/>
    </source>
</evidence>
<comment type="similarity">
    <text evidence="5">Belongs to the eIF-3 subunit G family.</text>
</comment>
<dbReference type="Pfam" id="PF12353">
    <property type="entry name" value="eIF3g"/>
    <property type="match status" value="1"/>
</dbReference>
<sequence>MSTAATKMRWSDLDENDDDGEVGVGDLGYLLPPRVVVGPDENGIKKTVEYRFNEEGRTVRVTTTTRVREVARTRVTKRAAERRGWAKFGAAADDLHDAAAAHLTVVSPEEIVLERPRAPGTKSDDPLIPALDKGAALMICRICGAKGSHWTSKCPNKDLATHLDSLLDNNNMPPTSDNTTNNAGSGKYVPPRPKDSEMRRRNDENSVRVSNLSEDTREEDIRELFGSFGPLTRAYVALDHRTGESRGFGFVSFVYKEHAENAISKLNGYGYDSLILHVEWAAPRPN</sequence>
<evidence type="ECO:0000313" key="9">
    <source>
        <dbReference type="EnsemblPlants" id="LPERR02G29030.1"/>
    </source>
</evidence>
<dbReference type="PANTHER" id="PTHR10352">
    <property type="entry name" value="EUKARYOTIC TRANSLATION INITIATION FACTOR 3 SUBUNIT G"/>
    <property type="match status" value="1"/>
</dbReference>
<dbReference type="InterPro" id="IPR034240">
    <property type="entry name" value="eIF3G_RRM"/>
</dbReference>
<reference evidence="10" key="2">
    <citation type="submission" date="2013-12" db="EMBL/GenBank/DDBJ databases">
        <authorList>
            <person name="Yu Y."/>
            <person name="Lee S."/>
            <person name="de Baynast K."/>
            <person name="Wissotski M."/>
            <person name="Liu L."/>
            <person name="Talag J."/>
            <person name="Goicoechea J."/>
            <person name="Angelova A."/>
            <person name="Jetty R."/>
            <person name="Kudrna D."/>
            <person name="Golser W."/>
            <person name="Rivera L."/>
            <person name="Zhang J."/>
            <person name="Wing R."/>
        </authorList>
    </citation>
    <scope>NUCLEOTIDE SEQUENCE</scope>
</reference>
<dbReference type="HAMAP" id="MF_03006">
    <property type="entry name" value="eIF3g"/>
    <property type="match status" value="1"/>
</dbReference>
<dbReference type="Gramene" id="LPERR02G29030.1">
    <property type="protein sequence ID" value="LPERR02G29030.1"/>
    <property type="gene ID" value="LPERR02G29030"/>
</dbReference>
<dbReference type="PIRSF" id="PIRSF037949">
    <property type="entry name" value="Transl_init_eIF-3_RNA-bind"/>
    <property type="match status" value="1"/>
</dbReference>
<feature type="region of interest" description="Disordered" evidence="7">
    <location>
        <begin position="165"/>
        <end position="215"/>
    </location>
</feature>
<comment type="function">
    <text evidence="5">RNA-binding component of the eukaryotic translation initiation factor 3 (eIF-3) complex, which is involved in protein synthesis of a specialized repertoire of mRNAs and, together with other initiation factors, stimulates binding of mRNA and methionyl-tRNAi to the 40S ribosome. The eIF-3 complex specifically targets and initiates translation of a subset of mRNAs involved in cell proliferation. This subunit can bind 18S rRNA.</text>
</comment>
<dbReference type="Pfam" id="PF00076">
    <property type="entry name" value="RRM_1"/>
    <property type="match status" value="1"/>
</dbReference>
<dbReference type="PROSITE" id="PS50102">
    <property type="entry name" value="RRM"/>
    <property type="match status" value="1"/>
</dbReference>
<dbReference type="Gene3D" id="3.30.70.330">
    <property type="match status" value="1"/>
</dbReference>
<evidence type="ECO:0000259" key="8">
    <source>
        <dbReference type="PROSITE" id="PS50102"/>
    </source>
</evidence>
<feature type="compositionally biased region" description="Basic and acidic residues" evidence="7">
    <location>
        <begin position="192"/>
        <end position="206"/>
    </location>
</feature>
<dbReference type="SUPFAM" id="SSF54928">
    <property type="entry name" value="RNA-binding domain, RBD"/>
    <property type="match status" value="1"/>
</dbReference>
<dbReference type="eggNOG" id="KOG0122">
    <property type="taxonomic scope" value="Eukaryota"/>
</dbReference>
<dbReference type="InterPro" id="IPR035979">
    <property type="entry name" value="RBD_domain_sf"/>
</dbReference>